<feature type="region of interest" description="Disordered" evidence="3">
    <location>
        <begin position="295"/>
        <end position="324"/>
    </location>
</feature>
<evidence type="ECO:0000313" key="6">
    <source>
        <dbReference type="Proteomes" id="UP000094285"/>
    </source>
</evidence>
<protein>
    <submittedName>
        <fullName evidence="5">Cyclin-like protein</fullName>
    </submittedName>
</protein>
<proteinExistence type="inferred from homology"/>
<dbReference type="AlphaFoldDB" id="A0A1E4SCY5"/>
<dbReference type="InterPro" id="IPR013763">
    <property type="entry name" value="Cyclin-like_dom"/>
</dbReference>
<dbReference type="InterPro" id="IPR006671">
    <property type="entry name" value="Cyclin_N"/>
</dbReference>
<evidence type="ECO:0000313" key="5">
    <source>
        <dbReference type="EMBL" id="ODV77380.1"/>
    </source>
</evidence>
<dbReference type="CDD" id="cd20525">
    <property type="entry name" value="CYCLIN_CCNH_rpt2"/>
    <property type="match status" value="1"/>
</dbReference>
<feature type="compositionally biased region" description="Basic and acidic residues" evidence="3">
    <location>
        <begin position="1"/>
        <end position="11"/>
    </location>
</feature>
<evidence type="ECO:0000256" key="1">
    <source>
        <dbReference type="ARBA" id="ARBA00023127"/>
    </source>
</evidence>
<dbReference type="PANTHER" id="PTHR10026">
    <property type="entry name" value="CYCLIN"/>
    <property type="match status" value="1"/>
</dbReference>
<sequence>MDRNGKVKTEAEQDPQPVKKQQVSNDDLYRRSTQYEMWSYTAESFEETRRKANESGRKAATEKFNEVFESIRQKSPEPFEKFKEELNPEKLLDLLTYEEETKYLHYYSRSIIQTCNHFKMPTQVRATAVSFFKKFYLVQSVSEYHPKNILYTCVFLAAKSENYFISIESFVKALVKVLTKDILDLEFIVLQSLKFTLMVHHPFRPLYGFFLDSQAVLLHPSPLMYDVNIDTLGSLYDKSKKWLNDYALLSDVAFLFTPPQIALAAMYDIDKRITDRYLKKVFLKEQKLEVIDEEPKESGFIKKEEPEEAEGVEPKEDKKDPQREQYETLVKTIRRCIRIAKQIPETTKEESKNIDKKCFFTLNPTRLIEKRVTKLSSPSPEIKQEAA</sequence>
<dbReference type="GO" id="GO:0070985">
    <property type="term" value="C:transcription factor TFIIK complex"/>
    <property type="evidence" value="ECO:0007669"/>
    <property type="project" value="EnsemblFungi"/>
</dbReference>
<dbReference type="Pfam" id="PF00134">
    <property type="entry name" value="Cyclin_N"/>
    <property type="match status" value="1"/>
</dbReference>
<dbReference type="SMART" id="SM00385">
    <property type="entry name" value="CYCLIN"/>
    <property type="match status" value="1"/>
</dbReference>
<dbReference type="RefSeq" id="XP_020062502.1">
    <property type="nucleotide sequence ID" value="XM_020208372.1"/>
</dbReference>
<dbReference type="Gene3D" id="1.10.472.10">
    <property type="entry name" value="Cyclin-like"/>
    <property type="match status" value="2"/>
</dbReference>
<dbReference type="InterPro" id="IPR043198">
    <property type="entry name" value="Cyclin/Ssn8"/>
</dbReference>
<feature type="compositionally biased region" description="Basic and acidic residues" evidence="3">
    <location>
        <begin position="312"/>
        <end position="324"/>
    </location>
</feature>
<dbReference type="SUPFAM" id="SSF47954">
    <property type="entry name" value="Cyclin-like"/>
    <property type="match status" value="2"/>
</dbReference>
<dbReference type="GeneID" id="30982509"/>
<organism evidence="5 6">
    <name type="scientific">Suhomyces tanzawaensis NRRL Y-17324</name>
    <dbReference type="NCBI Taxonomy" id="984487"/>
    <lineage>
        <taxon>Eukaryota</taxon>
        <taxon>Fungi</taxon>
        <taxon>Dikarya</taxon>
        <taxon>Ascomycota</taxon>
        <taxon>Saccharomycotina</taxon>
        <taxon>Pichiomycetes</taxon>
        <taxon>Debaryomycetaceae</taxon>
        <taxon>Suhomyces</taxon>
    </lineage>
</organism>
<evidence type="ECO:0000256" key="2">
    <source>
        <dbReference type="RuleBase" id="RU000383"/>
    </source>
</evidence>
<dbReference type="GO" id="GO:0006289">
    <property type="term" value="P:nucleotide-excision repair"/>
    <property type="evidence" value="ECO:0007669"/>
    <property type="project" value="EnsemblFungi"/>
</dbReference>
<comment type="similarity">
    <text evidence="2">Belongs to the cyclin family.</text>
</comment>
<reference evidence="6" key="1">
    <citation type="submission" date="2016-05" db="EMBL/GenBank/DDBJ databases">
        <title>Comparative genomics of biotechnologically important yeasts.</title>
        <authorList>
            <consortium name="DOE Joint Genome Institute"/>
            <person name="Riley R."/>
            <person name="Haridas S."/>
            <person name="Wolfe K.H."/>
            <person name="Lopes M.R."/>
            <person name="Hittinger C.T."/>
            <person name="Goker M."/>
            <person name="Salamov A."/>
            <person name="Wisecaver J."/>
            <person name="Long T.M."/>
            <person name="Aerts A.L."/>
            <person name="Barry K."/>
            <person name="Choi C."/>
            <person name="Clum A."/>
            <person name="Coughlan A.Y."/>
            <person name="Deshpande S."/>
            <person name="Douglass A.P."/>
            <person name="Hanson S.J."/>
            <person name="Klenk H.-P."/>
            <person name="Labutti K."/>
            <person name="Lapidus A."/>
            <person name="Lindquist E."/>
            <person name="Lipzen A."/>
            <person name="Meier-Kolthoff J.P."/>
            <person name="Ohm R.A."/>
            <person name="Otillar R.P."/>
            <person name="Pangilinan J."/>
            <person name="Peng Y."/>
            <person name="Rokas A."/>
            <person name="Rosa C.A."/>
            <person name="Scheuner C."/>
            <person name="Sibirny A.A."/>
            <person name="Slot J.C."/>
            <person name="Stielow J.B."/>
            <person name="Sun H."/>
            <person name="Kurtzman C.P."/>
            <person name="Blackwell M."/>
            <person name="Grigoriev I.V."/>
            <person name="Jeffries T.W."/>
        </authorList>
    </citation>
    <scope>NUCLEOTIDE SEQUENCE [LARGE SCALE GENOMIC DNA]</scope>
    <source>
        <strain evidence="6">NRRL Y-17324</strain>
    </source>
</reference>
<feature type="domain" description="Cyclin-like" evidence="4">
    <location>
        <begin position="109"/>
        <end position="191"/>
    </location>
</feature>
<feature type="compositionally biased region" description="Basic and acidic residues" evidence="3">
    <location>
        <begin position="296"/>
        <end position="305"/>
    </location>
</feature>
<dbReference type="GO" id="GO:1905866">
    <property type="term" value="P:positive regulation of Atg1/ULK1 kinase complex assembly"/>
    <property type="evidence" value="ECO:0007669"/>
    <property type="project" value="EnsemblFungi"/>
</dbReference>
<dbReference type="GO" id="GO:0010508">
    <property type="term" value="P:positive regulation of autophagy"/>
    <property type="evidence" value="ECO:0007669"/>
    <property type="project" value="EnsemblFungi"/>
</dbReference>
<gene>
    <name evidence="5" type="ORF">CANTADRAFT_307745</name>
</gene>
<dbReference type="STRING" id="984487.A0A1E4SCY5"/>
<dbReference type="OrthoDB" id="340962at2759"/>
<keyword evidence="1 2" id="KW-0195">Cyclin</keyword>
<accession>A0A1E4SCY5</accession>
<dbReference type="GO" id="GO:0006995">
    <property type="term" value="P:cellular response to nitrogen starvation"/>
    <property type="evidence" value="ECO:0007669"/>
    <property type="project" value="EnsemblFungi"/>
</dbReference>
<dbReference type="GO" id="GO:0006367">
    <property type="term" value="P:transcription initiation at RNA polymerase II promoter"/>
    <property type="evidence" value="ECO:0007669"/>
    <property type="project" value="EnsemblFungi"/>
</dbReference>
<dbReference type="EMBL" id="KV453915">
    <property type="protein sequence ID" value="ODV77380.1"/>
    <property type="molecule type" value="Genomic_DNA"/>
</dbReference>
<evidence type="ECO:0000259" key="4">
    <source>
        <dbReference type="SMART" id="SM00385"/>
    </source>
</evidence>
<name>A0A1E4SCY5_9ASCO</name>
<feature type="region of interest" description="Disordered" evidence="3">
    <location>
        <begin position="1"/>
        <end position="28"/>
    </location>
</feature>
<dbReference type="InterPro" id="IPR036915">
    <property type="entry name" value="Cyclin-like_sf"/>
</dbReference>
<evidence type="ECO:0000256" key="3">
    <source>
        <dbReference type="SAM" id="MobiDB-lite"/>
    </source>
</evidence>
<dbReference type="GO" id="GO:0006357">
    <property type="term" value="P:regulation of transcription by RNA polymerase II"/>
    <property type="evidence" value="ECO:0007669"/>
    <property type="project" value="InterPro"/>
</dbReference>
<feature type="compositionally biased region" description="Polar residues" evidence="3">
    <location>
        <begin position="19"/>
        <end position="28"/>
    </location>
</feature>
<dbReference type="Pfam" id="PF16899">
    <property type="entry name" value="Cyclin_C_2"/>
    <property type="match status" value="1"/>
</dbReference>
<dbReference type="CDD" id="cd20524">
    <property type="entry name" value="CYCLIN_CCNH_rpt1"/>
    <property type="match status" value="1"/>
</dbReference>
<dbReference type="GO" id="GO:0016538">
    <property type="term" value="F:cyclin-dependent protein serine/threonine kinase regulator activity"/>
    <property type="evidence" value="ECO:0007669"/>
    <property type="project" value="EnsemblFungi"/>
</dbReference>
<dbReference type="InterPro" id="IPR031658">
    <property type="entry name" value="Cyclin_C_2"/>
</dbReference>
<keyword evidence="6" id="KW-1185">Reference proteome</keyword>
<dbReference type="Proteomes" id="UP000094285">
    <property type="component" value="Unassembled WGS sequence"/>
</dbReference>